<organism evidence="3 4">
    <name type="scientific">Oesophagostomum dentatum</name>
    <name type="common">Nodular worm</name>
    <dbReference type="NCBI Taxonomy" id="61180"/>
    <lineage>
        <taxon>Eukaryota</taxon>
        <taxon>Metazoa</taxon>
        <taxon>Ecdysozoa</taxon>
        <taxon>Nematoda</taxon>
        <taxon>Chromadorea</taxon>
        <taxon>Rhabditida</taxon>
        <taxon>Rhabditina</taxon>
        <taxon>Rhabditomorpha</taxon>
        <taxon>Strongyloidea</taxon>
        <taxon>Strongylidae</taxon>
        <taxon>Oesophagostomum</taxon>
    </lineage>
</organism>
<dbReference type="EMBL" id="KN552587">
    <property type="protein sequence ID" value="KHJ90864.1"/>
    <property type="molecule type" value="Genomic_DNA"/>
</dbReference>
<feature type="domain" description="Amidase" evidence="2">
    <location>
        <begin position="82"/>
        <end position="227"/>
    </location>
</feature>
<proteinExistence type="predicted"/>
<accession>A0A0B1T0U4</accession>
<feature type="compositionally biased region" description="Gly residues" evidence="1">
    <location>
        <begin position="220"/>
        <end position="229"/>
    </location>
</feature>
<evidence type="ECO:0000259" key="2">
    <source>
        <dbReference type="Pfam" id="PF01425"/>
    </source>
</evidence>
<dbReference type="InterPro" id="IPR052096">
    <property type="entry name" value="Endocannabinoid_amidase"/>
</dbReference>
<keyword evidence="4" id="KW-1185">Reference proteome</keyword>
<dbReference type="Gene3D" id="3.90.1300.10">
    <property type="entry name" value="Amidase signature (AS) domain"/>
    <property type="match status" value="1"/>
</dbReference>
<dbReference type="Proteomes" id="UP000053660">
    <property type="component" value="Unassembled WGS sequence"/>
</dbReference>
<reference evidence="3 4" key="1">
    <citation type="submission" date="2014-03" db="EMBL/GenBank/DDBJ databases">
        <title>Draft genome of the hookworm Oesophagostomum dentatum.</title>
        <authorList>
            <person name="Mitreva M."/>
        </authorList>
    </citation>
    <scope>NUCLEOTIDE SEQUENCE [LARGE SCALE GENOMIC DNA]</scope>
    <source>
        <strain evidence="3 4">OD-Hann</strain>
    </source>
</reference>
<feature type="region of interest" description="Disordered" evidence="1">
    <location>
        <begin position="198"/>
        <end position="229"/>
    </location>
</feature>
<dbReference type="GO" id="GO:0004040">
    <property type="term" value="F:amidase activity"/>
    <property type="evidence" value="ECO:0007669"/>
    <property type="project" value="TreeGrafter"/>
</dbReference>
<evidence type="ECO:0000256" key="1">
    <source>
        <dbReference type="SAM" id="MobiDB-lite"/>
    </source>
</evidence>
<dbReference type="Pfam" id="PF01425">
    <property type="entry name" value="Amidase"/>
    <property type="match status" value="1"/>
</dbReference>
<dbReference type="GO" id="GO:0017064">
    <property type="term" value="F:fatty acid amide hydrolase activity"/>
    <property type="evidence" value="ECO:0007669"/>
    <property type="project" value="TreeGrafter"/>
</dbReference>
<dbReference type="AlphaFoldDB" id="A0A0B1T0U4"/>
<dbReference type="PANTHER" id="PTHR45847:SF11">
    <property type="entry name" value="AMIDASE DOMAIN-CONTAINING PROTEIN"/>
    <property type="match status" value="1"/>
</dbReference>
<dbReference type="SUPFAM" id="SSF75304">
    <property type="entry name" value="Amidase signature (AS) enzymes"/>
    <property type="match status" value="1"/>
</dbReference>
<sequence>MFLLLVLLLAGYLAYLYIRRQQRQQKLQEVIERRRRERDESLELARKSAALLDPELRAKIEALSFQQLRGKLQSGEVSCIDALRTYQWKGIKAHEQTNCATMFIKEAEQWAIEWDNKAKTPGFVKPAFFGVPISLKECTPLAGYDQTRGFVQDVGNVTKIDSVLVQQIKLLGMVPFVQTNVPQSLLNYSCSNPVYGTTNNPLDKDRTPGGSSGGESAIIGAGGSIIGRS</sequence>
<dbReference type="InterPro" id="IPR036928">
    <property type="entry name" value="AS_sf"/>
</dbReference>
<evidence type="ECO:0000313" key="3">
    <source>
        <dbReference type="EMBL" id="KHJ90864.1"/>
    </source>
</evidence>
<gene>
    <name evidence="3" type="ORF">OESDEN_09281</name>
</gene>
<name>A0A0B1T0U4_OESDE</name>
<dbReference type="OrthoDB" id="6428749at2759"/>
<dbReference type="PANTHER" id="PTHR45847">
    <property type="entry name" value="FATTY ACID AMIDE HYDROLASE"/>
    <property type="match status" value="1"/>
</dbReference>
<evidence type="ECO:0000313" key="4">
    <source>
        <dbReference type="Proteomes" id="UP000053660"/>
    </source>
</evidence>
<dbReference type="InterPro" id="IPR023631">
    <property type="entry name" value="Amidase_dom"/>
</dbReference>
<dbReference type="GO" id="GO:0009062">
    <property type="term" value="P:fatty acid catabolic process"/>
    <property type="evidence" value="ECO:0007669"/>
    <property type="project" value="TreeGrafter"/>
</dbReference>
<protein>
    <recommendedName>
        <fullName evidence="2">Amidase domain-containing protein</fullName>
    </recommendedName>
</protein>